<sequence length="125" mass="14305">MNIRVPTAAIGSSFCLLSQGRQLLLQPLVLAILLQAIISMEQLDLLFASWLYAQEGYGWALRDSWLFGELIHKGGRDLSIALLLGMMGMLVLSWWHPGLTRWRRVLGYLVVAPARPVCWWRWLSR</sequence>
<evidence type="ECO:0000313" key="3">
    <source>
        <dbReference type="Proteomes" id="UP000629025"/>
    </source>
</evidence>
<dbReference type="RefSeq" id="WP_188745286.1">
    <property type="nucleotide sequence ID" value="NZ_BMIJ01000001.1"/>
</dbReference>
<protein>
    <submittedName>
        <fullName evidence="2">Uncharacterized protein</fullName>
    </submittedName>
</protein>
<dbReference type="Proteomes" id="UP000629025">
    <property type="component" value="Unassembled WGS sequence"/>
</dbReference>
<feature type="transmembrane region" description="Helical" evidence="1">
    <location>
        <begin position="74"/>
        <end position="93"/>
    </location>
</feature>
<keyword evidence="1" id="KW-0812">Transmembrane</keyword>
<evidence type="ECO:0000256" key="1">
    <source>
        <dbReference type="SAM" id="Phobius"/>
    </source>
</evidence>
<gene>
    <name evidence="2" type="ORF">GCM10011352_02450</name>
</gene>
<organism evidence="2 3">
    <name type="scientific">Marinobacterium zhoushanense</name>
    <dbReference type="NCBI Taxonomy" id="1679163"/>
    <lineage>
        <taxon>Bacteria</taxon>
        <taxon>Pseudomonadati</taxon>
        <taxon>Pseudomonadota</taxon>
        <taxon>Gammaproteobacteria</taxon>
        <taxon>Oceanospirillales</taxon>
        <taxon>Oceanospirillaceae</taxon>
        <taxon>Marinobacterium</taxon>
    </lineage>
</organism>
<proteinExistence type="predicted"/>
<keyword evidence="1" id="KW-1133">Transmembrane helix</keyword>
<keyword evidence="3" id="KW-1185">Reference proteome</keyword>
<name>A0ABQ1JZE9_9GAMM</name>
<keyword evidence="1" id="KW-0472">Membrane</keyword>
<dbReference type="EMBL" id="BMIJ01000001">
    <property type="protein sequence ID" value="GGB80259.1"/>
    <property type="molecule type" value="Genomic_DNA"/>
</dbReference>
<comment type="caution">
    <text evidence="2">The sequence shown here is derived from an EMBL/GenBank/DDBJ whole genome shotgun (WGS) entry which is preliminary data.</text>
</comment>
<evidence type="ECO:0000313" key="2">
    <source>
        <dbReference type="EMBL" id="GGB80259.1"/>
    </source>
</evidence>
<reference evidence="3" key="1">
    <citation type="journal article" date="2019" name="Int. J. Syst. Evol. Microbiol.">
        <title>The Global Catalogue of Microorganisms (GCM) 10K type strain sequencing project: providing services to taxonomists for standard genome sequencing and annotation.</title>
        <authorList>
            <consortium name="The Broad Institute Genomics Platform"/>
            <consortium name="The Broad Institute Genome Sequencing Center for Infectious Disease"/>
            <person name="Wu L."/>
            <person name="Ma J."/>
        </authorList>
    </citation>
    <scope>NUCLEOTIDE SEQUENCE [LARGE SCALE GENOMIC DNA]</scope>
    <source>
        <strain evidence="3">CGMCC 1.15341</strain>
    </source>
</reference>
<accession>A0ABQ1JZE9</accession>